<name>A0AAN8KBK5_PATCE</name>
<dbReference type="Gene3D" id="4.10.400.10">
    <property type="entry name" value="Low-density Lipoprotein Receptor"/>
    <property type="match status" value="2"/>
</dbReference>
<dbReference type="InterPro" id="IPR036055">
    <property type="entry name" value="LDL_receptor-like_sf"/>
</dbReference>
<dbReference type="Gene3D" id="2.40.10.10">
    <property type="entry name" value="Trypsin-like serine proteases"/>
    <property type="match status" value="1"/>
</dbReference>
<keyword evidence="7 8" id="KW-1015">Disulfide bond</keyword>
<feature type="region of interest" description="Disordered" evidence="11">
    <location>
        <begin position="520"/>
        <end position="574"/>
    </location>
</feature>
<feature type="compositionally biased region" description="Low complexity" evidence="11">
    <location>
        <begin position="596"/>
        <end position="729"/>
    </location>
</feature>
<dbReference type="CDD" id="cd00190">
    <property type="entry name" value="Tryp_SPc"/>
    <property type="match status" value="1"/>
</dbReference>
<keyword evidence="6 10" id="KW-0720">Serine protease</keyword>
<dbReference type="InterPro" id="IPR001254">
    <property type="entry name" value="Trypsin_dom"/>
</dbReference>
<feature type="domain" description="CUB" evidence="13">
    <location>
        <begin position="156"/>
        <end position="270"/>
    </location>
</feature>
<comment type="caution">
    <text evidence="17">The sequence shown here is derived from an EMBL/GenBank/DDBJ whole genome shotgun (WGS) entry which is preliminary data.</text>
</comment>
<dbReference type="Pfam" id="PF00431">
    <property type="entry name" value="CUB"/>
    <property type="match status" value="5"/>
</dbReference>
<sequence length="1883" mass="202848">MNYTRKTGLLAIFIYLVQYISCCGDNIILTDVVSSSHITSPNFGTNKTYPLNTYCQWNISSTSHSVVVLVVNHIDIEYHSACAWDYIRVYDDACGSGGTSTSYCGTILPPNITSISSQMCIEFKSDIIIARPGFDATVFRVIKDTVSPQSIPKAPCAASPYVINRTSYITSPNYGPQSYYPNNRICQWLVKTHNQNVNVTFESFEVESHPSCGYDSLTIYNGTETSFPVIHKLCGYQIPPSFIINQSSLFVFVSDVVVPRVGFRAILTFSDFPTKLDPTVSTSNSLTTNPEPSTHSVINTTAAVTTIISNPSGNQTSVDNFPISETATTQTPSDTTMPTSTLYQASITPHSTTSSAAQTALLSSQSSTSNSSTKATPIVTSTPQTSTSVNPPTYQMCSNESLTITNAVYIVSPNFGDNQHYPLNTNCQLNIYTTSNTTIKVSFLAVDIEYNSACSWDYLILYDGSSDTSSKLDILCGTKLVSYNSTGSSMKFHFNSDFIITKTGFKALIEVIDTDVVSEANSKSNTSSSVKDSTSWVPSSTTHSLTTISSASSTPKISMPPSSTTLISSSPTTPKSSINNMLTSIISSTPATPLVASVSPQTSPASPASSTTRTSPASSTSSMSSTSSTSPTSTSLASLASSTSPASSISVKSPTSSTPSAASSAPPTSLTPPASLASPSSVSSSPTSTKQSSTSKISTSSTPTTLSAPSSLALSLTSPTSPASSSISTTESTSIISSTIAFVNDISQSVPKTSPRSVDSTKTGTTPVSDTVNICQQQYVHVKKPITVISPNFGQNQHYPNNKDCGLLVETTNYSYITVLLDTFEVEKHSLCSWDFLSLRDGNSTAEEIAKLCGSYVNTAYSSTQNLLYLHFHSDGVIPKSGFSLTVSREIKNEPTQQLSTVQIAKLTSSKLILSTLSQTTTTALPPTTTTTLPPTTTTIPPSTTTTPIRLSTTTIPPPTTSTLPPAATTSIPPPTTTMSSLTTPPPTATTTILQKTTLSTTLLPVSTTADIMAAACSGVPMAMRSSYGQIVSPGYYTGHYANNLDCQWVIQADLDKVIRLVFSTLDLEFQESCEWDYISIYDGSLPVGTPLGTYCGGAIPANITSSGTDLYIKFTSDRIVTKTGFKLIYTFEEPQNVSLSLTCSFDWVPCSSNGVCIPKEWLCDGEKDCLDNEDENSCALCKSNEVRCYDGSCLPGYEKCDGVAQCTDAEDEDGCTSVSASDLLLVMKSGKWFPVCNEGNLSTEFAHYACTSAGCPGHLNIGAAPSTDVTFAVRNQQLSNDGVNFHSKFKLSTTCMSKSTITLSCEDRICGMKPTNLPQAFIVGGSQSVRGEWPWVAAIYSGKNLVCGGTIVADRWILTAGHCVQGISHSPQTTSVAVGLVNLNQTGVGAQKIKVFEILVHPDHNFIYHADIALLRLQKPIVFTDNIRPLCLPTRLHSWSPSLPCYIAGWGVNHTQNVHLKATSENLHHAKIKLWPHSKCKAVYPQKLKDFMICAGYETGIIDACKGDSGGPLMCRTGDDNWQLVGITSWGEGCGEMNKPGVYTRVDHYIQWIKQTIQTTQSSVDCDFETVTVCGYTDQSNTTLMWTRRAGGSNYPSRPSTDVSLKNQTGYYMYAYIPYEEKGNSATLSSPILNLLTDSCLTFWFNFHSGSDAILKVIGQRLNASDVLLVQFNGISTGWRLSEVDLDNDIHQLLFVVQSVKRSNNGIAIDEIHITNSHCLGVTKLTCNFDGGNLCNYQQSNDDSGDWHIKISSLDSNAARSGEQDHHLEADGTNDQPGTKTVLVSPEINSTVPKCLSFKYKINPAYSHTLSVCTIVEFNNNSYSNCFHWVRTNSNNNDWTLAKALIPSWPSSFRIGIQAERKDRAGIVAVDEIKRRDGICPP</sequence>
<organism evidence="17 18">
    <name type="scientific">Patella caerulea</name>
    <name type="common">Rayed Mediterranean limpet</name>
    <dbReference type="NCBI Taxonomy" id="87958"/>
    <lineage>
        <taxon>Eukaryota</taxon>
        <taxon>Metazoa</taxon>
        <taxon>Spiralia</taxon>
        <taxon>Lophotrochozoa</taxon>
        <taxon>Mollusca</taxon>
        <taxon>Gastropoda</taxon>
        <taxon>Patellogastropoda</taxon>
        <taxon>Patelloidea</taxon>
        <taxon>Patellidae</taxon>
        <taxon>Patella</taxon>
    </lineage>
</organism>
<feature type="compositionally biased region" description="Polar residues" evidence="11">
    <location>
        <begin position="311"/>
        <end position="325"/>
    </location>
</feature>
<dbReference type="Pfam" id="PF00057">
    <property type="entry name" value="Ldl_recept_a"/>
    <property type="match status" value="2"/>
</dbReference>
<dbReference type="FunFam" id="2.40.10.10:FF:000003">
    <property type="entry name" value="Transmembrane serine protease 3"/>
    <property type="match status" value="1"/>
</dbReference>
<feature type="domain" description="Peptidase S1" evidence="15">
    <location>
        <begin position="1323"/>
        <end position="1559"/>
    </location>
</feature>
<dbReference type="CDD" id="cd00112">
    <property type="entry name" value="LDLa"/>
    <property type="match status" value="2"/>
</dbReference>
<feature type="disulfide bond" evidence="8">
    <location>
        <begin position="1189"/>
        <end position="1207"/>
    </location>
</feature>
<dbReference type="CDD" id="cd06263">
    <property type="entry name" value="MAM"/>
    <property type="match status" value="1"/>
</dbReference>
<dbReference type="PANTHER" id="PTHR24255:SF28">
    <property type="entry name" value="ST14 TRANSMEMBRANE SERINE PROTEASE MATRIPTASE B"/>
    <property type="match status" value="1"/>
</dbReference>
<evidence type="ECO:0000256" key="8">
    <source>
        <dbReference type="PROSITE-ProRule" id="PRU00124"/>
    </source>
</evidence>
<feature type="disulfide bond" evidence="8">
    <location>
        <begin position="1164"/>
        <end position="1179"/>
    </location>
</feature>
<dbReference type="FunFam" id="2.60.120.290:FF:000005">
    <property type="entry name" value="Procollagen C-endopeptidase enhancer 1"/>
    <property type="match status" value="2"/>
</dbReference>
<feature type="region of interest" description="Disordered" evidence="11">
    <location>
        <begin position="354"/>
        <end position="391"/>
    </location>
</feature>
<evidence type="ECO:0000256" key="4">
    <source>
        <dbReference type="ARBA" id="ARBA00022737"/>
    </source>
</evidence>
<evidence type="ECO:0000256" key="10">
    <source>
        <dbReference type="RuleBase" id="RU363034"/>
    </source>
</evidence>
<dbReference type="SMART" id="SM00042">
    <property type="entry name" value="CUB"/>
    <property type="match status" value="5"/>
</dbReference>
<feature type="domain" description="CUB" evidence="13">
    <location>
        <begin position="1017"/>
        <end position="1133"/>
    </location>
</feature>
<feature type="domain" description="CUB" evidence="13">
    <location>
        <begin position="397"/>
        <end position="512"/>
    </location>
</feature>
<dbReference type="InterPro" id="IPR035914">
    <property type="entry name" value="Sperma_CUB_dom_sf"/>
</dbReference>
<feature type="domain" description="CUB" evidence="13">
    <location>
        <begin position="775"/>
        <end position="890"/>
    </location>
</feature>
<dbReference type="PROSITE" id="PS50060">
    <property type="entry name" value="MAM_2"/>
    <property type="match status" value="2"/>
</dbReference>
<dbReference type="GO" id="GO:0016020">
    <property type="term" value="C:membrane"/>
    <property type="evidence" value="ECO:0007669"/>
    <property type="project" value="InterPro"/>
</dbReference>
<evidence type="ECO:0000259" key="16">
    <source>
        <dbReference type="PROSITE" id="PS50287"/>
    </source>
</evidence>
<evidence type="ECO:0000313" key="17">
    <source>
        <dbReference type="EMBL" id="KAK6192043.1"/>
    </source>
</evidence>
<dbReference type="SUPFAM" id="SSF57424">
    <property type="entry name" value="LDL receptor-like module"/>
    <property type="match status" value="2"/>
</dbReference>
<feature type="region of interest" description="Disordered" evidence="11">
    <location>
        <begin position="310"/>
        <end position="339"/>
    </location>
</feature>
<dbReference type="InterPro" id="IPR002172">
    <property type="entry name" value="LDrepeatLR_classA_rpt"/>
</dbReference>
<dbReference type="SUPFAM" id="SSF49899">
    <property type="entry name" value="Concanavalin A-like lectins/glucanases"/>
    <property type="match status" value="2"/>
</dbReference>
<keyword evidence="5 10" id="KW-0378">Hydrolase</keyword>
<dbReference type="InterPro" id="IPR000859">
    <property type="entry name" value="CUB_dom"/>
</dbReference>
<feature type="region of interest" description="Disordered" evidence="11">
    <location>
        <begin position="594"/>
        <end position="729"/>
    </location>
</feature>
<dbReference type="Pfam" id="PF00089">
    <property type="entry name" value="Trypsin"/>
    <property type="match status" value="1"/>
</dbReference>
<dbReference type="CDD" id="cd00041">
    <property type="entry name" value="CUB"/>
    <property type="match status" value="5"/>
</dbReference>
<dbReference type="Pfam" id="PF00629">
    <property type="entry name" value="MAM"/>
    <property type="match status" value="2"/>
</dbReference>
<dbReference type="PROSITE" id="PS50240">
    <property type="entry name" value="TRYPSIN_DOM"/>
    <property type="match status" value="1"/>
</dbReference>
<dbReference type="InterPro" id="IPR023415">
    <property type="entry name" value="LDLR_class-A_CS"/>
</dbReference>
<feature type="disulfide bond" evidence="8">
    <location>
        <begin position="1201"/>
        <end position="1216"/>
    </location>
</feature>
<dbReference type="PROSITE" id="PS01180">
    <property type="entry name" value="CUB"/>
    <property type="match status" value="5"/>
</dbReference>
<dbReference type="PANTHER" id="PTHR24255">
    <property type="entry name" value="COMPLEMENT COMPONENT 1, S SUBCOMPONENT-RELATED"/>
    <property type="match status" value="1"/>
</dbReference>
<dbReference type="SUPFAM" id="SSF50494">
    <property type="entry name" value="Trypsin-like serine proteases"/>
    <property type="match status" value="1"/>
</dbReference>
<dbReference type="EMBL" id="JAZGQO010000002">
    <property type="protein sequence ID" value="KAK6192043.1"/>
    <property type="molecule type" value="Genomic_DNA"/>
</dbReference>
<dbReference type="Gene3D" id="2.60.120.290">
    <property type="entry name" value="Spermadhesin, CUB domain"/>
    <property type="match status" value="5"/>
</dbReference>
<evidence type="ECO:0000259" key="14">
    <source>
        <dbReference type="PROSITE" id="PS50060"/>
    </source>
</evidence>
<evidence type="ECO:0000256" key="3">
    <source>
        <dbReference type="ARBA" id="ARBA00022729"/>
    </source>
</evidence>
<dbReference type="Gene3D" id="2.60.120.200">
    <property type="match status" value="2"/>
</dbReference>
<comment type="caution">
    <text evidence="9">Lacks conserved residue(s) required for the propagation of feature annotation.</text>
</comment>
<feature type="signal peptide" evidence="12">
    <location>
        <begin position="1"/>
        <end position="24"/>
    </location>
</feature>
<gene>
    <name evidence="17" type="ORF">SNE40_003591</name>
</gene>
<evidence type="ECO:0000256" key="11">
    <source>
        <dbReference type="SAM" id="MobiDB-lite"/>
    </source>
</evidence>
<dbReference type="InterPro" id="IPR043504">
    <property type="entry name" value="Peptidase_S1_PA_chymotrypsin"/>
</dbReference>
<dbReference type="Proteomes" id="UP001347796">
    <property type="component" value="Unassembled WGS sequence"/>
</dbReference>
<feature type="chain" id="PRO_5042892346" evidence="12">
    <location>
        <begin position="25"/>
        <end position="1883"/>
    </location>
</feature>
<evidence type="ECO:0000256" key="7">
    <source>
        <dbReference type="ARBA" id="ARBA00023157"/>
    </source>
</evidence>
<dbReference type="InterPro" id="IPR018114">
    <property type="entry name" value="TRYPSIN_HIS"/>
</dbReference>
<dbReference type="GO" id="GO:0009566">
    <property type="term" value="P:fertilization"/>
    <property type="evidence" value="ECO:0007669"/>
    <property type="project" value="UniProtKB-ARBA"/>
</dbReference>
<dbReference type="InterPro" id="IPR033116">
    <property type="entry name" value="TRYPSIN_SER"/>
</dbReference>
<evidence type="ECO:0000256" key="6">
    <source>
        <dbReference type="ARBA" id="ARBA00022825"/>
    </source>
</evidence>
<dbReference type="SMART" id="SM00020">
    <property type="entry name" value="Tryp_SPc"/>
    <property type="match status" value="1"/>
</dbReference>
<keyword evidence="18" id="KW-1185">Reference proteome</keyword>
<evidence type="ECO:0000256" key="5">
    <source>
        <dbReference type="ARBA" id="ARBA00022801"/>
    </source>
</evidence>
<dbReference type="SMART" id="SM00137">
    <property type="entry name" value="MAM"/>
    <property type="match status" value="2"/>
</dbReference>
<dbReference type="GO" id="GO:0004252">
    <property type="term" value="F:serine-type endopeptidase activity"/>
    <property type="evidence" value="ECO:0007669"/>
    <property type="project" value="InterPro"/>
</dbReference>
<evidence type="ECO:0000259" key="15">
    <source>
        <dbReference type="PROSITE" id="PS50240"/>
    </source>
</evidence>
<accession>A0AAN8KBK5</accession>
<evidence type="ECO:0000256" key="2">
    <source>
        <dbReference type="ARBA" id="ARBA00022670"/>
    </source>
</evidence>
<keyword evidence="1" id="KW-0768">Sushi</keyword>
<dbReference type="InterPro" id="IPR013320">
    <property type="entry name" value="ConA-like_dom_sf"/>
</dbReference>
<dbReference type="PROSITE" id="PS00134">
    <property type="entry name" value="TRYPSIN_HIS"/>
    <property type="match status" value="1"/>
</dbReference>
<evidence type="ECO:0000313" key="18">
    <source>
        <dbReference type="Proteomes" id="UP001347796"/>
    </source>
</evidence>
<dbReference type="InterPro" id="IPR009003">
    <property type="entry name" value="Peptidase_S1_PA"/>
</dbReference>
<dbReference type="PROSITE" id="PS01209">
    <property type="entry name" value="LDLRA_1"/>
    <property type="match status" value="1"/>
</dbReference>
<evidence type="ECO:0000256" key="9">
    <source>
        <dbReference type="PROSITE-ProRule" id="PRU00196"/>
    </source>
</evidence>
<feature type="disulfide bond" evidence="8">
    <location>
        <begin position="1182"/>
        <end position="1194"/>
    </location>
</feature>
<keyword evidence="4" id="KW-0677">Repeat</keyword>
<feature type="domain" description="SRCR" evidence="16">
    <location>
        <begin position="1187"/>
        <end position="1307"/>
    </location>
</feature>
<dbReference type="PROSITE" id="PS00135">
    <property type="entry name" value="TRYPSIN_SER"/>
    <property type="match status" value="1"/>
</dbReference>
<feature type="compositionally biased region" description="Low complexity" evidence="11">
    <location>
        <begin position="326"/>
        <end position="339"/>
    </location>
</feature>
<feature type="domain" description="MAM" evidence="14">
    <location>
        <begin position="1726"/>
        <end position="1883"/>
    </location>
</feature>
<dbReference type="InterPro" id="IPR001314">
    <property type="entry name" value="Peptidase_S1A"/>
</dbReference>
<dbReference type="SUPFAM" id="SSF49854">
    <property type="entry name" value="Spermadhesin, CUB domain"/>
    <property type="match status" value="5"/>
</dbReference>
<feature type="domain" description="CUB" evidence="13">
    <location>
        <begin position="23"/>
        <end position="141"/>
    </location>
</feature>
<keyword evidence="2 10" id="KW-0645">Protease</keyword>
<evidence type="ECO:0000256" key="1">
    <source>
        <dbReference type="ARBA" id="ARBA00022659"/>
    </source>
</evidence>
<evidence type="ECO:0000256" key="12">
    <source>
        <dbReference type="SAM" id="SignalP"/>
    </source>
</evidence>
<feature type="compositionally biased region" description="Polar residues" evidence="11">
    <location>
        <begin position="378"/>
        <end position="391"/>
    </location>
</feature>
<dbReference type="GO" id="GO:0006508">
    <property type="term" value="P:proteolysis"/>
    <property type="evidence" value="ECO:0007669"/>
    <property type="project" value="UniProtKB-KW"/>
</dbReference>
<dbReference type="FunFam" id="2.60.120.290:FF:000013">
    <property type="entry name" value="Membrane frizzled-related protein"/>
    <property type="match status" value="1"/>
</dbReference>
<evidence type="ECO:0000259" key="13">
    <source>
        <dbReference type="PROSITE" id="PS01180"/>
    </source>
</evidence>
<feature type="region of interest" description="Disordered" evidence="11">
    <location>
        <begin position="923"/>
        <end position="985"/>
    </location>
</feature>
<dbReference type="GO" id="GO:0005615">
    <property type="term" value="C:extracellular space"/>
    <property type="evidence" value="ECO:0007669"/>
    <property type="project" value="TreeGrafter"/>
</dbReference>
<protein>
    <submittedName>
        <fullName evidence="17">Uncharacterized protein</fullName>
    </submittedName>
</protein>
<feature type="domain" description="MAM" evidence="14">
    <location>
        <begin position="1565"/>
        <end position="1722"/>
    </location>
</feature>
<proteinExistence type="predicted"/>
<feature type="compositionally biased region" description="Low complexity" evidence="11">
    <location>
        <begin position="354"/>
        <end position="376"/>
    </location>
</feature>
<dbReference type="InterPro" id="IPR001190">
    <property type="entry name" value="SRCR"/>
</dbReference>
<keyword evidence="3 12" id="KW-0732">Signal</keyword>
<dbReference type="PROSITE" id="PS50287">
    <property type="entry name" value="SRCR_2"/>
    <property type="match status" value="1"/>
</dbReference>
<dbReference type="SMART" id="SM00192">
    <property type="entry name" value="LDLa"/>
    <property type="match status" value="2"/>
</dbReference>
<dbReference type="PROSITE" id="PS50068">
    <property type="entry name" value="LDLRA_2"/>
    <property type="match status" value="2"/>
</dbReference>
<dbReference type="PRINTS" id="PR00722">
    <property type="entry name" value="CHYMOTRYPSIN"/>
</dbReference>
<reference evidence="17 18" key="1">
    <citation type="submission" date="2024-01" db="EMBL/GenBank/DDBJ databases">
        <title>The genome of the rayed Mediterranean limpet Patella caerulea (Linnaeus, 1758).</title>
        <authorList>
            <person name="Anh-Thu Weber A."/>
            <person name="Halstead-Nussloch G."/>
        </authorList>
    </citation>
    <scope>NUCLEOTIDE SEQUENCE [LARGE SCALE GENOMIC DNA]</scope>
    <source>
        <strain evidence="17">AATW-2023a</strain>
        <tissue evidence="17">Whole specimen</tissue>
    </source>
</reference>
<dbReference type="InterPro" id="IPR000998">
    <property type="entry name" value="MAM_dom"/>
</dbReference>